<comment type="caution">
    <text evidence="1">The sequence shown here is derived from an EMBL/GenBank/DDBJ whole genome shotgun (WGS) entry which is preliminary data.</text>
</comment>
<organism evidence="1 2">
    <name type="scientific">Acaulospora colombiana</name>
    <dbReference type="NCBI Taxonomy" id="27376"/>
    <lineage>
        <taxon>Eukaryota</taxon>
        <taxon>Fungi</taxon>
        <taxon>Fungi incertae sedis</taxon>
        <taxon>Mucoromycota</taxon>
        <taxon>Glomeromycotina</taxon>
        <taxon>Glomeromycetes</taxon>
        <taxon>Diversisporales</taxon>
        <taxon>Acaulosporaceae</taxon>
        <taxon>Acaulospora</taxon>
    </lineage>
</organism>
<protein>
    <submittedName>
        <fullName evidence="1">9848_t:CDS:1</fullName>
    </submittedName>
</protein>
<gene>
    <name evidence="1" type="ORF">ACOLOM_LOCUS3468</name>
</gene>
<accession>A0ACA9LC06</accession>
<evidence type="ECO:0000313" key="2">
    <source>
        <dbReference type="Proteomes" id="UP000789525"/>
    </source>
</evidence>
<name>A0ACA9LC06_9GLOM</name>
<dbReference type="EMBL" id="CAJVPT010005141">
    <property type="protein sequence ID" value="CAG8516761.1"/>
    <property type="molecule type" value="Genomic_DNA"/>
</dbReference>
<dbReference type="Proteomes" id="UP000789525">
    <property type="component" value="Unassembled WGS sequence"/>
</dbReference>
<reference evidence="1" key="1">
    <citation type="submission" date="2021-06" db="EMBL/GenBank/DDBJ databases">
        <authorList>
            <person name="Kallberg Y."/>
            <person name="Tangrot J."/>
            <person name="Rosling A."/>
        </authorList>
    </citation>
    <scope>NUCLEOTIDE SEQUENCE</scope>
    <source>
        <strain evidence="1">CL356</strain>
    </source>
</reference>
<keyword evidence="2" id="KW-1185">Reference proteome</keyword>
<proteinExistence type="predicted"/>
<evidence type="ECO:0000313" key="1">
    <source>
        <dbReference type="EMBL" id="CAG8516761.1"/>
    </source>
</evidence>
<sequence length="1227" mass="134096">MQIAPSPVQIHSSLTPAPVLLNAKPQTKTKKTSALPRASSLAQTSDQQTSITQQPRSSLLSTQQKKKPKTSTKGTDRPPSTRKVSSRASSNSNRMSPSEVSVNIIDSAQKIPASRRLSNVSTTSSSSSNLSGQTRNRTHTGINSSTNSSISDVPDVPDLPSWLQHPPHVKNSASSLQQQKPPSPPHRRSSGLSKKSKEGKAEVTKLLELIDSTQQDQSSTTSSSRKKSSHKQDHSSSSVTKDSSTEITVSAKQHKKNKYKAATEEALKQFNDLQLVESKIASQTSEVMARMKNLFQNKQPHIIRDDESDEDAFGYSFDEELQNKQHGLLGTEKSKRTPSVSRRQTGTQPLPIRQPLVRRTSVQDIVKPSAGNHTSNPSIAHLSTSYDPRRRTSTLMDGSVLGNLAKPGNWGHNRFASDSAGIGVTLTTNVRVDVANSKKSLKSSRSEERLRQDKTKGKDKRKNLDNSLNTKNLAMEQLEQLGMFSKTEPDNLDTNGSTTTNHKRRKSNMNANSISSPSSPTLPSPKNSSSRTTTPTLALHRLSHPPPSKDALPLPPVPSVPPSMLPQPRLTRVNEEIPPVPALPVSIMKELSASSGEKKNVVISSSRNGGASPRDRKDNKSTDGHKKKTRPRGTTLPANMNTPSQLAALTLPPINIPALPPTVRIPTHSNPNIKSKTPTSNLRIPPTTPTSSFSKIPTPTLIQPRTPKFGNRLSSPNGKGLMSSNSKVAPVSPSKQPSDSKSSRGTLHSNSSGTSLPLSGRKSATTPSKADGQATRSTSISKRPRRLSSTIASIFSSSSKSNNSSSSTSKTPTNNGLSTSSIVGSRKARTTSQPAQPLCVNTSAANLVNSPVSLKPPSGSSYHMELDSSSSAASTPSGYNKASNHPEEDHVASSEEEITGLPHVNEKKERDRKERKGQETQTKRATPVSPSVALKAYAPYLSLYERSEIMSFPDVYFVGPNASKAAASPELTGCNFGFDDERGDYLVAIGDHLCYRYEIVDSIGKGSFGQVLKCLDHKTGEYVAVKIIRNKKRFHCQALVEVKILENLNNWDPDDSHNIIRMEDHFYFRNHLCIVFELLSMNLYEFIKSNGFQGFSLGLIKRHNVVHCDLKPENVLLKHPTKSSIKVIDFGSSCFENEKVYTYIQSRFYRSPEVILGMTYNMAIDMWSLGCILAELYTGYPLFPGEGEQEQLACIMEVQGVPERYLIEKSTRKKLFFGNSSSQEMKI</sequence>